<dbReference type="PANTHER" id="PTHR33908:SF11">
    <property type="entry name" value="MEMBRANE PROTEIN"/>
    <property type="match status" value="1"/>
</dbReference>
<dbReference type="InterPro" id="IPR038731">
    <property type="entry name" value="RgtA/B/C-like"/>
</dbReference>
<dbReference type="Proteomes" id="UP000198648">
    <property type="component" value="Unassembled WGS sequence"/>
</dbReference>
<evidence type="ECO:0000256" key="5">
    <source>
        <dbReference type="ARBA" id="ARBA00022692"/>
    </source>
</evidence>
<dbReference type="AlphaFoldDB" id="A0A1H9DI90"/>
<sequence length="468" mass="55061">MSKKYAIYCFPILFWIICYFGFSFDGLYGQDAYEYFRYTKSLHNYLTSGELPGDYFWGVYYPLFGSFLMLVLGKTPIALQLISVFSLIISSIYATKIIELIYKEKGNSILIFLVFSCSPILLIHSVLSMSDLLSCCLLLLTFYHFLVYLEKSKDRSFLIGVCFCLIALLTRYATGIIVLPITIMVFLKLWKDKPLKLLLISIPILLIIIAPHIVIKSQKSLQFLSHSWLQNWNILNIFKSDFVTQEGPRSNHFINLIYICFTFLHPIFMFFGLGIIGYSIKNRFRKWNKYQILLAVSILVFSLFIGGIPYQNKRYLIPAFALIVILIYPQVKNIISFFNYKKPIYFVVFFIQLSFTFYFGKQFLDRNKLEKSIVKEMKPFQGNTLYIFDIDVAMQGRGLQFNYKNLFIEKYKVYEKNALILINEKQLEKDWKDKNPLINWNQIQNQCELKKLQLTNKDWSLYQITALK</sequence>
<name>A0A1H9DI90_9FLAO</name>
<dbReference type="RefSeq" id="WP_091469281.1">
    <property type="nucleotide sequence ID" value="NZ_FOEI01000007.1"/>
</dbReference>
<feature type="transmembrane region" description="Helical" evidence="8">
    <location>
        <begin position="256"/>
        <end position="280"/>
    </location>
</feature>
<keyword evidence="7 8" id="KW-0472">Membrane</keyword>
<keyword evidence="6 8" id="KW-1133">Transmembrane helix</keyword>
<keyword evidence="5 8" id="KW-0812">Transmembrane</keyword>
<organism evidence="10 11">
    <name type="scientific">Flavobacterium urocaniciphilum</name>
    <dbReference type="NCBI Taxonomy" id="1299341"/>
    <lineage>
        <taxon>Bacteria</taxon>
        <taxon>Pseudomonadati</taxon>
        <taxon>Bacteroidota</taxon>
        <taxon>Flavobacteriia</taxon>
        <taxon>Flavobacteriales</taxon>
        <taxon>Flavobacteriaceae</taxon>
        <taxon>Flavobacterium</taxon>
    </lineage>
</organism>
<dbReference type="OrthoDB" id="1405652at2"/>
<feature type="transmembrane region" description="Helical" evidence="8">
    <location>
        <begin position="292"/>
        <end position="309"/>
    </location>
</feature>
<dbReference type="PANTHER" id="PTHR33908">
    <property type="entry name" value="MANNOSYLTRANSFERASE YKCB-RELATED"/>
    <property type="match status" value="1"/>
</dbReference>
<evidence type="ECO:0000313" key="11">
    <source>
        <dbReference type="Proteomes" id="UP000198648"/>
    </source>
</evidence>
<evidence type="ECO:0000256" key="6">
    <source>
        <dbReference type="ARBA" id="ARBA00022989"/>
    </source>
</evidence>
<evidence type="ECO:0000256" key="8">
    <source>
        <dbReference type="SAM" id="Phobius"/>
    </source>
</evidence>
<evidence type="ECO:0000256" key="7">
    <source>
        <dbReference type="ARBA" id="ARBA00023136"/>
    </source>
</evidence>
<dbReference type="GO" id="GO:0009103">
    <property type="term" value="P:lipopolysaccharide biosynthetic process"/>
    <property type="evidence" value="ECO:0007669"/>
    <property type="project" value="UniProtKB-ARBA"/>
</dbReference>
<evidence type="ECO:0000256" key="4">
    <source>
        <dbReference type="ARBA" id="ARBA00022679"/>
    </source>
</evidence>
<dbReference type="GO" id="GO:0005886">
    <property type="term" value="C:plasma membrane"/>
    <property type="evidence" value="ECO:0007669"/>
    <property type="project" value="UniProtKB-SubCell"/>
</dbReference>
<evidence type="ECO:0000256" key="3">
    <source>
        <dbReference type="ARBA" id="ARBA00022676"/>
    </source>
</evidence>
<accession>A0A1H9DI90</accession>
<evidence type="ECO:0000313" key="10">
    <source>
        <dbReference type="EMBL" id="SEQ12493.1"/>
    </source>
</evidence>
<dbReference type="STRING" id="1299341.SAMN05444005_10729"/>
<keyword evidence="4 10" id="KW-0808">Transferase</keyword>
<dbReference type="Pfam" id="PF13231">
    <property type="entry name" value="PMT_2"/>
    <property type="match status" value="1"/>
</dbReference>
<gene>
    <name evidence="10" type="ORF">SAMN05444005_10729</name>
</gene>
<feature type="transmembrane region" description="Helical" evidence="8">
    <location>
        <begin position="108"/>
        <end position="127"/>
    </location>
</feature>
<feature type="transmembrane region" description="Helical" evidence="8">
    <location>
        <begin position="343"/>
        <end position="360"/>
    </location>
</feature>
<feature type="transmembrane region" description="Helical" evidence="8">
    <location>
        <begin position="155"/>
        <end position="185"/>
    </location>
</feature>
<protein>
    <submittedName>
        <fullName evidence="10">Dolichyl-phosphate-mannose-protein mannosyltransferase</fullName>
    </submittedName>
</protein>
<feature type="domain" description="Glycosyltransferase RgtA/B/C/D-like" evidence="9">
    <location>
        <begin position="64"/>
        <end position="214"/>
    </location>
</feature>
<feature type="transmembrane region" description="Helical" evidence="8">
    <location>
        <begin position="5"/>
        <end position="24"/>
    </location>
</feature>
<comment type="subcellular location">
    <subcellularLocation>
        <location evidence="1">Cell membrane</location>
        <topology evidence="1">Multi-pass membrane protein</topology>
    </subcellularLocation>
</comment>
<keyword evidence="2" id="KW-1003">Cell membrane</keyword>
<dbReference type="GO" id="GO:0016763">
    <property type="term" value="F:pentosyltransferase activity"/>
    <property type="evidence" value="ECO:0007669"/>
    <property type="project" value="TreeGrafter"/>
</dbReference>
<reference evidence="10 11" key="1">
    <citation type="submission" date="2016-10" db="EMBL/GenBank/DDBJ databases">
        <authorList>
            <person name="de Groot N.N."/>
        </authorList>
    </citation>
    <scope>NUCLEOTIDE SEQUENCE [LARGE SCALE GENOMIC DNA]</scope>
    <source>
        <strain evidence="10 11">DSM 27078</strain>
    </source>
</reference>
<evidence type="ECO:0000259" key="9">
    <source>
        <dbReference type="Pfam" id="PF13231"/>
    </source>
</evidence>
<evidence type="ECO:0000256" key="1">
    <source>
        <dbReference type="ARBA" id="ARBA00004651"/>
    </source>
</evidence>
<proteinExistence type="predicted"/>
<dbReference type="EMBL" id="FOEI01000007">
    <property type="protein sequence ID" value="SEQ12493.1"/>
    <property type="molecule type" value="Genomic_DNA"/>
</dbReference>
<feature type="transmembrane region" description="Helical" evidence="8">
    <location>
        <begin position="132"/>
        <end position="149"/>
    </location>
</feature>
<keyword evidence="11" id="KW-1185">Reference proteome</keyword>
<keyword evidence="3 10" id="KW-0328">Glycosyltransferase</keyword>
<feature type="transmembrane region" description="Helical" evidence="8">
    <location>
        <begin position="197"/>
        <end position="215"/>
    </location>
</feature>
<dbReference type="InterPro" id="IPR050297">
    <property type="entry name" value="LipidA_mod_glycosyltrf_83"/>
</dbReference>
<feature type="transmembrane region" description="Helical" evidence="8">
    <location>
        <begin position="315"/>
        <end position="331"/>
    </location>
</feature>
<evidence type="ECO:0000256" key="2">
    <source>
        <dbReference type="ARBA" id="ARBA00022475"/>
    </source>
</evidence>